<evidence type="ECO:0000313" key="4">
    <source>
        <dbReference type="Proteomes" id="UP000265120"/>
    </source>
</evidence>
<dbReference type="Pfam" id="PF13516">
    <property type="entry name" value="LRR_6"/>
    <property type="match status" value="1"/>
</dbReference>
<dbReference type="PANTHER" id="PTHR24106">
    <property type="entry name" value="NACHT, LRR AND CARD DOMAINS-CONTAINING"/>
    <property type="match status" value="1"/>
</dbReference>
<protein>
    <recommendedName>
        <fullName evidence="5">NACHT LRR and PYD domain-containing protein</fullName>
    </recommendedName>
</protein>
<keyword evidence="1" id="KW-0433">Leucine-rich repeat</keyword>
<dbReference type="OMA" id="FRMRICS"/>
<keyword evidence="4" id="KW-1185">Reference proteome</keyword>
<proteinExistence type="predicted"/>
<accession>A0A3P8VJW8</accession>
<name>A0A3P8VJW8_CYNSE</name>
<reference evidence="3" key="3">
    <citation type="submission" date="2025-09" db="UniProtKB">
        <authorList>
            <consortium name="Ensembl"/>
        </authorList>
    </citation>
    <scope>IDENTIFICATION</scope>
</reference>
<dbReference type="GeneTree" id="ENSGT01150000287022"/>
<dbReference type="InterPro" id="IPR051261">
    <property type="entry name" value="NLR"/>
</dbReference>
<evidence type="ECO:0000256" key="2">
    <source>
        <dbReference type="ARBA" id="ARBA00022737"/>
    </source>
</evidence>
<evidence type="ECO:0000256" key="1">
    <source>
        <dbReference type="ARBA" id="ARBA00022614"/>
    </source>
</evidence>
<evidence type="ECO:0008006" key="5">
    <source>
        <dbReference type="Google" id="ProtNLM"/>
    </source>
</evidence>
<dbReference type="InterPro" id="IPR032675">
    <property type="entry name" value="LRR_dom_sf"/>
</dbReference>
<dbReference type="Ensembl" id="ENSCSET00000012890.1">
    <property type="protein sequence ID" value="ENSCSEP00000012735.1"/>
    <property type="gene ID" value="ENSCSEG00000008240.1"/>
</dbReference>
<organism evidence="3 4">
    <name type="scientific">Cynoglossus semilaevis</name>
    <name type="common">Tongue sole</name>
    <dbReference type="NCBI Taxonomy" id="244447"/>
    <lineage>
        <taxon>Eukaryota</taxon>
        <taxon>Metazoa</taxon>
        <taxon>Chordata</taxon>
        <taxon>Craniata</taxon>
        <taxon>Vertebrata</taxon>
        <taxon>Euteleostomi</taxon>
        <taxon>Actinopterygii</taxon>
        <taxon>Neopterygii</taxon>
        <taxon>Teleostei</taxon>
        <taxon>Neoteleostei</taxon>
        <taxon>Acanthomorphata</taxon>
        <taxon>Carangaria</taxon>
        <taxon>Pleuronectiformes</taxon>
        <taxon>Pleuronectoidei</taxon>
        <taxon>Cynoglossidae</taxon>
        <taxon>Cynoglossinae</taxon>
        <taxon>Cynoglossus</taxon>
    </lineage>
</organism>
<dbReference type="Proteomes" id="UP000265120">
    <property type="component" value="Chromosome 2"/>
</dbReference>
<reference evidence="3 4" key="1">
    <citation type="journal article" date="2014" name="Nat. Genet.">
        <title>Whole-genome sequence of a flatfish provides insights into ZW sex chromosome evolution and adaptation to a benthic lifestyle.</title>
        <authorList>
            <person name="Chen S."/>
            <person name="Zhang G."/>
            <person name="Shao C."/>
            <person name="Huang Q."/>
            <person name="Liu G."/>
            <person name="Zhang P."/>
            <person name="Song W."/>
            <person name="An N."/>
            <person name="Chalopin D."/>
            <person name="Volff J.N."/>
            <person name="Hong Y."/>
            <person name="Li Q."/>
            <person name="Sha Z."/>
            <person name="Zhou H."/>
            <person name="Xie M."/>
            <person name="Yu Q."/>
            <person name="Liu Y."/>
            <person name="Xiang H."/>
            <person name="Wang N."/>
            <person name="Wu K."/>
            <person name="Yang C."/>
            <person name="Zhou Q."/>
            <person name="Liao X."/>
            <person name="Yang L."/>
            <person name="Hu Q."/>
            <person name="Zhang J."/>
            <person name="Meng L."/>
            <person name="Jin L."/>
            <person name="Tian Y."/>
            <person name="Lian J."/>
            <person name="Yang J."/>
            <person name="Miao G."/>
            <person name="Liu S."/>
            <person name="Liang Z."/>
            <person name="Yan F."/>
            <person name="Li Y."/>
            <person name="Sun B."/>
            <person name="Zhang H."/>
            <person name="Zhang J."/>
            <person name="Zhu Y."/>
            <person name="Du M."/>
            <person name="Zhao Y."/>
            <person name="Schartl M."/>
            <person name="Tang Q."/>
            <person name="Wang J."/>
        </authorList>
    </citation>
    <scope>NUCLEOTIDE SEQUENCE</scope>
</reference>
<dbReference type="InterPro" id="IPR001611">
    <property type="entry name" value="Leu-rich_rpt"/>
</dbReference>
<dbReference type="Gene3D" id="3.80.10.10">
    <property type="entry name" value="Ribonuclease Inhibitor"/>
    <property type="match status" value="1"/>
</dbReference>
<reference evidence="3" key="2">
    <citation type="submission" date="2025-08" db="UniProtKB">
        <authorList>
            <consortium name="Ensembl"/>
        </authorList>
    </citation>
    <scope>IDENTIFICATION</scope>
</reference>
<dbReference type="InParanoid" id="A0A3P8VJW8"/>
<sequence>MFPRSLRIMSIDLGCECLPIAFSSFLSLNFRMRICSLSELSCSALASALRSNPSHLRTLDLGSNELQDSGVQELCGYLQSPDCRLETLG</sequence>
<evidence type="ECO:0000313" key="3">
    <source>
        <dbReference type="Ensembl" id="ENSCSEP00000012735.1"/>
    </source>
</evidence>
<dbReference type="AlphaFoldDB" id="A0A3P8VJW8"/>
<dbReference type="SUPFAM" id="SSF52047">
    <property type="entry name" value="RNI-like"/>
    <property type="match status" value="1"/>
</dbReference>
<keyword evidence="2" id="KW-0677">Repeat</keyword>